<protein>
    <submittedName>
        <fullName evidence="3">Thioesterase</fullName>
    </submittedName>
</protein>
<dbReference type="GO" id="GO:0008610">
    <property type="term" value="P:lipid biosynthetic process"/>
    <property type="evidence" value="ECO:0007669"/>
    <property type="project" value="TreeGrafter"/>
</dbReference>
<dbReference type="Gene3D" id="3.40.50.1820">
    <property type="entry name" value="alpha/beta hydrolase"/>
    <property type="match status" value="1"/>
</dbReference>
<evidence type="ECO:0000256" key="1">
    <source>
        <dbReference type="ARBA" id="ARBA00007169"/>
    </source>
</evidence>
<sequence>MYTDTRQWTLVIKPGQATRIRLICFPQAGAAAEQMRVWSSGLADHIELVVLNLPGHGPRRDEAPCDNWPSLLENTFTALDPWLGEPHALFGHGLGALLAYETSKHAQERFPQQTRHLFVSGCRSPDSLPRRPLLHSLPIAAFREAILTLGASPLEMPRGQNDLQSYERLLRNGLKLFETWYDTSSGCLDVPLTAFYGSEDPLATANLMLNWREFTGREFELIEVAGNHFFIKSQRQRLLQVINTHLGLLGDHPA</sequence>
<dbReference type="KEGG" id="pprc:PFLCHA0_c01290"/>
<gene>
    <name evidence="3" type="ORF">PFLCHA0_c01290</name>
</gene>
<dbReference type="GeneID" id="57473105"/>
<evidence type="ECO:0000313" key="3">
    <source>
        <dbReference type="EMBL" id="AGL81931.1"/>
    </source>
</evidence>
<dbReference type="InterPro" id="IPR012223">
    <property type="entry name" value="TEII"/>
</dbReference>
<organism evidence="3 4">
    <name type="scientific">Pseudomonas protegens (strain DSM 19095 / LMG 27888 / CFBP 6595 / CHA0)</name>
    <dbReference type="NCBI Taxonomy" id="1124983"/>
    <lineage>
        <taxon>Bacteria</taxon>
        <taxon>Pseudomonadati</taxon>
        <taxon>Pseudomonadota</taxon>
        <taxon>Gammaproteobacteria</taxon>
        <taxon>Pseudomonadales</taxon>
        <taxon>Pseudomonadaceae</taxon>
        <taxon>Pseudomonas</taxon>
    </lineage>
</organism>
<dbReference type="SUPFAM" id="SSF53474">
    <property type="entry name" value="alpha/beta-Hydrolases"/>
    <property type="match status" value="1"/>
</dbReference>
<accession>A0A2C9EE57</accession>
<feature type="domain" description="Thioesterase" evidence="2">
    <location>
        <begin position="21"/>
        <end position="244"/>
    </location>
</feature>
<reference evidence="4" key="1">
    <citation type="journal article" date="2014" name="Genome Announc.">
        <title>Full-genome sequence of the plant growth-promoting bacterium Pseudomonas protegens CHA0.</title>
        <authorList>
            <person name="Jousset A."/>
            <person name="Schuldes J."/>
            <person name="Keel C."/>
            <person name="Maurhofer M."/>
            <person name="Daniel R."/>
            <person name="Scheu S."/>
            <person name="Thuermer A."/>
        </authorList>
    </citation>
    <scope>NUCLEOTIDE SEQUENCE [LARGE SCALE GENOMIC DNA]</scope>
    <source>
        <strain evidence="4">DSM 19095 / LMG 27888 / CFBP 6595 / CHA0</strain>
    </source>
</reference>
<name>A0A2C9EE57_PSEPH</name>
<dbReference type="PANTHER" id="PTHR11487">
    <property type="entry name" value="THIOESTERASE"/>
    <property type="match status" value="1"/>
</dbReference>
<dbReference type="InterPro" id="IPR001031">
    <property type="entry name" value="Thioesterase"/>
</dbReference>
<dbReference type="AlphaFoldDB" id="A0A2C9EE57"/>
<evidence type="ECO:0000259" key="2">
    <source>
        <dbReference type="Pfam" id="PF00975"/>
    </source>
</evidence>
<dbReference type="InterPro" id="IPR029058">
    <property type="entry name" value="AB_hydrolase_fold"/>
</dbReference>
<dbReference type="eggNOG" id="COG3208">
    <property type="taxonomic scope" value="Bacteria"/>
</dbReference>
<proteinExistence type="inferred from homology"/>
<dbReference type="Proteomes" id="UP000013940">
    <property type="component" value="Chromosome"/>
</dbReference>
<dbReference type="Pfam" id="PF00975">
    <property type="entry name" value="Thioesterase"/>
    <property type="match status" value="1"/>
</dbReference>
<dbReference type="HOGENOM" id="CLU_070456_1_1_6"/>
<dbReference type="EMBL" id="CP003190">
    <property type="protein sequence ID" value="AGL81931.1"/>
    <property type="molecule type" value="Genomic_DNA"/>
</dbReference>
<dbReference type="RefSeq" id="WP_011058510.1">
    <property type="nucleotide sequence ID" value="NC_021237.1"/>
</dbReference>
<dbReference type="PANTHER" id="PTHR11487:SF0">
    <property type="entry name" value="S-ACYL FATTY ACID SYNTHASE THIOESTERASE, MEDIUM CHAIN"/>
    <property type="match status" value="1"/>
</dbReference>
<comment type="similarity">
    <text evidence="1">Belongs to the thioesterase family.</text>
</comment>
<evidence type="ECO:0000313" key="4">
    <source>
        <dbReference type="Proteomes" id="UP000013940"/>
    </source>
</evidence>